<protein>
    <recommendedName>
        <fullName evidence="5">FAS1 domain-containing protein</fullName>
    </recommendedName>
</protein>
<organism evidence="3 4">
    <name type="scientific">Diutina rugosa</name>
    <name type="common">Yeast</name>
    <name type="synonym">Candida rugosa</name>
    <dbReference type="NCBI Taxonomy" id="5481"/>
    <lineage>
        <taxon>Eukaryota</taxon>
        <taxon>Fungi</taxon>
        <taxon>Dikarya</taxon>
        <taxon>Ascomycota</taxon>
        <taxon>Saccharomycotina</taxon>
        <taxon>Pichiomycetes</taxon>
        <taxon>Debaryomycetaceae</taxon>
        <taxon>Diutina</taxon>
    </lineage>
</organism>
<dbReference type="InterPro" id="IPR000992">
    <property type="entry name" value="SRP1_TIP1"/>
</dbReference>
<keyword evidence="4" id="KW-1185">Reference proteome</keyword>
<dbReference type="OMA" id="MAYTKIA"/>
<dbReference type="OrthoDB" id="4069694at2759"/>
<dbReference type="GeneID" id="54779513"/>
<feature type="compositionally biased region" description="Low complexity" evidence="1">
    <location>
        <begin position="102"/>
        <end position="133"/>
    </location>
</feature>
<dbReference type="Proteomes" id="UP000449547">
    <property type="component" value="Unassembled WGS sequence"/>
</dbReference>
<gene>
    <name evidence="3" type="ORF">DIURU_000860</name>
</gene>
<evidence type="ECO:0000313" key="4">
    <source>
        <dbReference type="Proteomes" id="UP000449547"/>
    </source>
</evidence>
<reference evidence="3 4" key="1">
    <citation type="submission" date="2019-07" db="EMBL/GenBank/DDBJ databases">
        <title>Genome assembly of two rare yeast pathogens: Diutina rugosa and Trichomonascus ciferrii.</title>
        <authorList>
            <person name="Mixao V."/>
            <person name="Saus E."/>
            <person name="Hansen A."/>
            <person name="Lass-Flor C."/>
            <person name="Gabaldon T."/>
        </authorList>
    </citation>
    <scope>NUCLEOTIDE SEQUENCE [LARGE SCALE GENOMIC DNA]</scope>
    <source>
        <strain evidence="3 4">CBS 613</strain>
    </source>
</reference>
<evidence type="ECO:0008006" key="5">
    <source>
        <dbReference type="Google" id="ProtNLM"/>
    </source>
</evidence>
<feature type="chain" id="PRO_5024984511" description="FAS1 domain-containing protein" evidence="2">
    <location>
        <begin position="20"/>
        <end position="215"/>
    </location>
</feature>
<dbReference type="VEuPathDB" id="FungiDB:DIURU_000860"/>
<dbReference type="AlphaFoldDB" id="A0A642UX96"/>
<dbReference type="Pfam" id="PF00660">
    <property type="entry name" value="SRP1_TIP1"/>
    <property type="match status" value="1"/>
</dbReference>
<evidence type="ECO:0000256" key="2">
    <source>
        <dbReference type="SAM" id="SignalP"/>
    </source>
</evidence>
<name>A0A642UX96_DIURU</name>
<proteinExistence type="predicted"/>
<dbReference type="RefSeq" id="XP_034014527.1">
    <property type="nucleotide sequence ID" value="XM_034159155.1"/>
</dbReference>
<feature type="signal peptide" evidence="2">
    <location>
        <begin position="1"/>
        <end position="19"/>
    </location>
</feature>
<accession>A0A642UX96</accession>
<dbReference type="EMBL" id="SWFT01000027">
    <property type="protein sequence ID" value="KAA8907176.1"/>
    <property type="molecule type" value="Genomic_DNA"/>
</dbReference>
<comment type="caution">
    <text evidence="3">The sequence shown here is derived from an EMBL/GenBank/DDBJ whole genome shotgun (WGS) entry which is preliminary data.</text>
</comment>
<evidence type="ECO:0000256" key="1">
    <source>
        <dbReference type="SAM" id="MobiDB-lite"/>
    </source>
</evidence>
<sequence length="215" mass="22372">MKLPLLLAIAAPLAAAADASDVEFLTALVTDFKASPRSYFDFLATANPPPELTSLALQVQTYTDDSYTTLLDANNVNVGELRSFASKLPWASRLDQQGGAGAADNSAQATTTDQTTAETTSEATSGNTQATTDKNTKKTTDNTKETNAGGGAAKTTKTKTTKTKGDKNPNTGLTSVFNDIDGYLQSRNLENSRNIAGSFVAPVGAVLGAVAMVLL</sequence>
<evidence type="ECO:0000313" key="3">
    <source>
        <dbReference type="EMBL" id="KAA8907176.1"/>
    </source>
</evidence>
<feature type="region of interest" description="Disordered" evidence="1">
    <location>
        <begin position="96"/>
        <end position="173"/>
    </location>
</feature>
<keyword evidence="2" id="KW-0732">Signal</keyword>
<feature type="compositionally biased region" description="Basic and acidic residues" evidence="1">
    <location>
        <begin position="134"/>
        <end position="144"/>
    </location>
</feature>